<name>A0AAW8R426_9ALTE</name>
<dbReference type="AlphaFoldDB" id="A0AAW8R426"/>
<dbReference type="Pfam" id="PF07277">
    <property type="entry name" value="SapC"/>
    <property type="match status" value="1"/>
</dbReference>
<sequence length="238" mass="27029">MNANYVALNADIHKNKKIKEITNFEHAKNFHIASITMDEFGMASTSYPIVFLRNEDKSVSAATILGLEPEQNLFIDDAGKWTVSYIPSIVRRYPFSLVRTSPDSEEMALCVNDDKSLINDKFGIDLFKSDGSPSAQVLKVQQFLAHIHNMQYRSKDFFQLLDNIGLFSEKALEFQQDGEAKSIGGFMVIDYEKLRSLSDEDFIKLRKVDSGLECIHIHLGSLNQMQNLVRLNTIKKAK</sequence>
<dbReference type="InterPro" id="IPR010836">
    <property type="entry name" value="SapC"/>
</dbReference>
<protein>
    <submittedName>
        <fullName evidence="1">SapC family protein</fullName>
    </submittedName>
</protein>
<keyword evidence="2" id="KW-1185">Reference proteome</keyword>
<gene>
    <name evidence="1" type="ORF">RM544_10170</name>
</gene>
<proteinExistence type="predicted"/>
<dbReference type="EMBL" id="JAVRIE010000003">
    <property type="protein sequence ID" value="MDT0582906.1"/>
    <property type="molecule type" value="Genomic_DNA"/>
</dbReference>
<accession>A0AAW8R426</accession>
<dbReference type="RefSeq" id="WP_311361676.1">
    <property type="nucleotide sequence ID" value="NZ_JAVRIE010000003.1"/>
</dbReference>
<comment type="caution">
    <text evidence="1">The sequence shown here is derived from an EMBL/GenBank/DDBJ whole genome shotgun (WGS) entry which is preliminary data.</text>
</comment>
<dbReference type="Proteomes" id="UP001249020">
    <property type="component" value="Unassembled WGS sequence"/>
</dbReference>
<evidence type="ECO:0000313" key="2">
    <source>
        <dbReference type="Proteomes" id="UP001249020"/>
    </source>
</evidence>
<reference evidence="1 2" key="1">
    <citation type="submission" date="2023-09" db="EMBL/GenBank/DDBJ databases">
        <authorList>
            <person name="Rey-Velasco X."/>
        </authorList>
    </citation>
    <scope>NUCLEOTIDE SEQUENCE [LARGE SCALE GENOMIC DNA]</scope>
    <source>
        <strain evidence="1 2">W409</strain>
    </source>
</reference>
<organism evidence="1 2">
    <name type="scientific">Brumicola blandensis</name>
    <dbReference type="NCBI Taxonomy" id="3075611"/>
    <lineage>
        <taxon>Bacteria</taxon>
        <taxon>Pseudomonadati</taxon>
        <taxon>Pseudomonadota</taxon>
        <taxon>Gammaproteobacteria</taxon>
        <taxon>Alteromonadales</taxon>
        <taxon>Alteromonadaceae</taxon>
        <taxon>Brumicola</taxon>
    </lineage>
</organism>
<evidence type="ECO:0000313" key="1">
    <source>
        <dbReference type="EMBL" id="MDT0582906.1"/>
    </source>
</evidence>